<evidence type="ECO:0000313" key="10">
    <source>
        <dbReference type="EMBL" id="KAI1608878.1"/>
    </source>
</evidence>
<feature type="domain" description="C2H2-type" evidence="9">
    <location>
        <begin position="94"/>
        <end position="118"/>
    </location>
</feature>
<evidence type="ECO:0000256" key="2">
    <source>
        <dbReference type="ARBA" id="ARBA00022723"/>
    </source>
</evidence>
<keyword evidence="3" id="KW-0677">Repeat</keyword>
<feature type="compositionally biased region" description="Low complexity" evidence="8">
    <location>
        <begin position="164"/>
        <end position="180"/>
    </location>
</feature>
<evidence type="ECO:0000256" key="4">
    <source>
        <dbReference type="ARBA" id="ARBA00022771"/>
    </source>
</evidence>
<evidence type="ECO:0000256" key="1">
    <source>
        <dbReference type="ARBA" id="ARBA00004123"/>
    </source>
</evidence>
<protein>
    <recommendedName>
        <fullName evidence="9">C2H2-type domain-containing protein</fullName>
    </recommendedName>
</protein>
<sequence>MAHSNLDHDILNNTAYLDDFDFTSDFDLYPAADTVSLANLPDLNFFPEYDFNPQSPTQPTPCSPTHRFRCKDCPESFRRRCELNRHVLKHTMPFKCTRGCGAAFAEKRRCSQHEKAAHGLATEKDRKKCHLCDYASLRPDAVKRHYKLKHGMEISFGSRGSPATTESSTGSDGGSMDSRD</sequence>
<keyword evidence="2" id="KW-0479">Metal-binding</keyword>
<evidence type="ECO:0000313" key="11">
    <source>
        <dbReference type="Proteomes" id="UP001203852"/>
    </source>
</evidence>
<evidence type="ECO:0000259" key="9">
    <source>
        <dbReference type="PROSITE" id="PS50157"/>
    </source>
</evidence>
<keyword evidence="4 7" id="KW-0863">Zinc-finger</keyword>
<dbReference type="GO" id="GO:0000981">
    <property type="term" value="F:DNA-binding transcription factor activity, RNA polymerase II-specific"/>
    <property type="evidence" value="ECO:0007669"/>
    <property type="project" value="TreeGrafter"/>
</dbReference>
<keyword evidence="11" id="KW-1185">Reference proteome</keyword>
<evidence type="ECO:0000256" key="3">
    <source>
        <dbReference type="ARBA" id="ARBA00022737"/>
    </source>
</evidence>
<dbReference type="PROSITE" id="PS50157">
    <property type="entry name" value="ZINC_FINGER_C2H2_2"/>
    <property type="match status" value="2"/>
</dbReference>
<dbReference type="GO" id="GO:0000978">
    <property type="term" value="F:RNA polymerase II cis-regulatory region sequence-specific DNA binding"/>
    <property type="evidence" value="ECO:0007669"/>
    <property type="project" value="TreeGrafter"/>
</dbReference>
<dbReference type="EMBL" id="MU404362">
    <property type="protein sequence ID" value="KAI1608878.1"/>
    <property type="molecule type" value="Genomic_DNA"/>
</dbReference>
<feature type="region of interest" description="Disordered" evidence="8">
    <location>
        <begin position="153"/>
        <end position="180"/>
    </location>
</feature>
<dbReference type="SMART" id="SM00355">
    <property type="entry name" value="ZnF_C2H2"/>
    <property type="match status" value="3"/>
</dbReference>
<dbReference type="GO" id="GO:0005634">
    <property type="term" value="C:nucleus"/>
    <property type="evidence" value="ECO:0007669"/>
    <property type="project" value="UniProtKB-SubCell"/>
</dbReference>
<proteinExistence type="predicted"/>
<evidence type="ECO:0000256" key="5">
    <source>
        <dbReference type="ARBA" id="ARBA00022833"/>
    </source>
</evidence>
<dbReference type="InterPro" id="IPR050527">
    <property type="entry name" value="Snail/Krueppel_Znf"/>
</dbReference>
<dbReference type="AlphaFoldDB" id="A0AAN6DMZ8"/>
<reference evidence="10" key="1">
    <citation type="journal article" date="2022" name="bioRxiv">
        <title>Deciphering the potential niche of two novel black yeast fungi from a biological soil crust based on their genomes, phenotypes, and melanin regulation.</title>
        <authorList>
            <consortium name="DOE Joint Genome Institute"/>
            <person name="Carr E.C."/>
            <person name="Barton Q."/>
            <person name="Grambo S."/>
            <person name="Sullivan M."/>
            <person name="Renfro C.M."/>
            <person name="Kuo A."/>
            <person name="Pangilinan J."/>
            <person name="Lipzen A."/>
            <person name="Keymanesh K."/>
            <person name="Savage E."/>
            <person name="Barry K."/>
            <person name="Grigoriev I.V."/>
            <person name="Riekhof W.R."/>
            <person name="Harris S.S."/>
        </authorList>
    </citation>
    <scope>NUCLEOTIDE SEQUENCE</scope>
    <source>
        <strain evidence="10">JF 03-4F</strain>
    </source>
</reference>
<dbReference type="SUPFAM" id="SSF57667">
    <property type="entry name" value="beta-beta-alpha zinc fingers"/>
    <property type="match status" value="1"/>
</dbReference>
<accession>A0AAN6DMZ8</accession>
<dbReference type="Gene3D" id="3.30.160.60">
    <property type="entry name" value="Classic Zinc Finger"/>
    <property type="match status" value="1"/>
</dbReference>
<feature type="domain" description="C2H2-type" evidence="9">
    <location>
        <begin position="68"/>
        <end position="91"/>
    </location>
</feature>
<dbReference type="PROSITE" id="PS00028">
    <property type="entry name" value="ZINC_FINGER_C2H2_1"/>
    <property type="match status" value="2"/>
</dbReference>
<dbReference type="Proteomes" id="UP001203852">
    <property type="component" value="Unassembled WGS sequence"/>
</dbReference>
<dbReference type="GO" id="GO:0008270">
    <property type="term" value="F:zinc ion binding"/>
    <property type="evidence" value="ECO:0007669"/>
    <property type="project" value="UniProtKB-KW"/>
</dbReference>
<name>A0AAN6DMZ8_9EURO</name>
<organism evidence="10 11">
    <name type="scientific">Exophiala viscosa</name>
    <dbReference type="NCBI Taxonomy" id="2486360"/>
    <lineage>
        <taxon>Eukaryota</taxon>
        <taxon>Fungi</taxon>
        <taxon>Dikarya</taxon>
        <taxon>Ascomycota</taxon>
        <taxon>Pezizomycotina</taxon>
        <taxon>Eurotiomycetes</taxon>
        <taxon>Chaetothyriomycetidae</taxon>
        <taxon>Chaetothyriales</taxon>
        <taxon>Herpotrichiellaceae</taxon>
        <taxon>Exophiala</taxon>
    </lineage>
</organism>
<dbReference type="InterPro" id="IPR013087">
    <property type="entry name" value="Znf_C2H2_type"/>
</dbReference>
<comment type="subcellular location">
    <subcellularLocation>
        <location evidence="1">Nucleus</location>
    </subcellularLocation>
</comment>
<dbReference type="InterPro" id="IPR036236">
    <property type="entry name" value="Znf_C2H2_sf"/>
</dbReference>
<gene>
    <name evidence="10" type="ORF">EDD36DRAFT_95875</name>
</gene>
<dbReference type="PANTHER" id="PTHR24388:SF54">
    <property type="entry name" value="PROTEIN ESCARGOT"/>
    <property type="match status" value="1"/>
</dbReference>
<keyword evidence="6" id="KW-0539">Nucleus</keyword>
<keyword evidence="5" id="KW-0862">Zinc</keyword>
<evidence type="ECO:0000256" key="6">
    <source>
        <dbReference type="ARBA" id="ARBA00023242"/>
    </source>
</evidence>
<evidence type="ECO:0000256" key="8">
    <source>
        <dbReference type="SAM" id="MobiDB-lite"/>
    </source>
</evidence>
<dbReference type="PANTHER" id="PTHR24388">
    <property type="entry name" value="ZINC FINGER PROTEIN"/>
    <property type="match status" value="1"/>
</dbReference>
<evidence type="ECO:0000256" key="7">
    <source>
        <dbReference type="PROSITE-ProRule" id="PRU00042"/>
    </source>
</evidence>
<comment type="caution">
    <text evidence="10">The sequence shown here is derived from an EMBL/GenBank/DDBJ whole genome shotgun (WGS) entry which is preliminary data.</text>
</comment>